<protein>
    <submittedName>
        <fullName evidence="3">Alpha/beta hydrolase</fullName>
    </submittedName>
</protein>
<evidence type="ECO:0000313" key="3">
    <source>
        <dbReference type="EMBL" id="THV39202.1"/>
    </source>
</evidence>
<dbReference type="Proteomes" id="UP000307378">
    <property type="component" value="Unassembled WGS sequence"/>
</dbReference>
<keyword evidence="1" id="KW-1133">Transmembrane helix</keyword>
<name>A0A4S8Q8W7_9HYPH</name>
<dbReference type="RefSeq" id="WP_136538163.1">
    <property type="nucleotide sequence ID" value="NZ_STGU01000001.1"/>
</dbReference>
<organism evidence="3 4">
    <name type="scientific">Rhizobium rosettiformans W3</name>
    <dbReference type="NCBI Taxonomy" id="538378"/>
    <lineage>
        <taxon>Bacteria</taxon>
        <taxon>Pseudomonadati</taxon>
        <taxon>Pseudomonadota</taxon>
        <taxon>Alphaproteobacteria</taxon>
        <taxon>Hyphomicrobiales</taxon>
        <taxon>Rhizobiaceae</taxon>
        <taxon>Rhizobium/Agrobacterium group</taxon>
        <taxon>Rhizobium</taxon>
    </lineage>
</organism>
<gene>
    <name evidence="3" type="ORF">FAA86_02230</name>
</gene>
<dbReference type="InterPro" id="IPR000073">
    <property type="entry name" value="AB_hydrolase_1"/>
</dbReference>
<keyword evidence="3" id="KW-0378">Hydrolase</keyword>
<dbReference type="GO" id="GO:0016787">
    <property type="term" value="F:hydrolase activity"/>
    <property type="evidence" value="ECO:0007669"/>
    <property type="project" value="UniProtKB-KW"/>
</dbReference>
<comment type="caution">
    <text evidence="3">The sequence shown here is derived from an EMBL/GenBank/DDBJ whole genome shotgun (WGS) entry which is preliminary data.</text>
</comment>
<feature type="transmembrane region" description="Helical" evidence="1">
    <location>
        <begin position="25"/>
        <end position="47"/>
    </location>
</feature>
<dbReference type="SUPFAM" id="SSF53474">
    <property type="entry name" value="alpha/beta-Hydrolases"/>
    <property type="match status" value="1"/>
</dbReference>
<keyword evidence="1" id="KW-0472">Membrane</keyword>
<proteinExistence type="predicted"/>
<accession>A0A4S8Q8W7</accession>
<dbReference type="PRINTS" id="PR00111">
    <property type="entry name" value="ABHYDROLASE"/>
</dbReference>
<reference evidence="3 4" key="1">
    <citation type="submission" date="2019-04" db="EMBL/GenBank/DDBJ databases">
        <title>genome sequence of strain W3.</title>
        <authorList>
            <person name="Gao J."/>
            <person name="Sun J."/>
        </authorList>
    </citation>
    <scope>NUCLEOTIDE SEQUENCE [LARGE SCALE GENOMIC DNA]</scope>
    <source>
        <strain evidence="3 4">W3</strain>
    </source>
</reference>
<evidence type="ECO:0000256" key="1">
    <source>
        <dbReference type="SAM" id="Phobius"/>
    </source>
</evidence>
<evidence type="ECO:0000313" key="4">
    <source>
        <dbReference type="Proteomes" id="UP000307378"/>
    </source>
</evidence>
<evidence type="ECO:0000259" key="2">
    <source>
        <dbReference type="Pfam" id="PF00561"/>
    </source>
</evidence>
<dbReference type="EMBL" id="STGU01000001">
    <property type="protein sequence ID" value="THV39202.1"/>
    <property type="molecule type" value="Genomic_DNA"/>
</dbReference>
<dbReference type="PANTHER" id="PTHR43433:SF5">
    <property type="entry name" value="AB HYDROLASE-1 DOMAIN-CONTAINING PROTEIN"/>
    <property type="match status" value="1"/>
</dbReference>
<keyword evidence="1" id="KW-0812">Transmembrane</keyword>
<dbReference type="InterPro" id="IPR029058">
    <property type="entry name" value="AB_hydrolase_fold"/>
</dbReference>
<dbReference type="PANTHER" id="PTHR43433">
    <property type="entry name" value="HYDROLASE, ALPHA/BETA FOLD FAMILY PROTEIN"/>
    <property type="match status" value="1"/>
</dbReference>
<dbReference type="InterPro" id="IPR050471">
    <property type="entry name" value="AB_hydrolase"/>
</dbReference>
<dbReference type="Pfam" id="PF00561">
    <property type="entry name" value="Abhydrolase_1"/>
    <property type="match status" value="1"/>
</dbReference>
<dbReference type="AlphaFoldDB" id="A0A4S8Q8W7"/>
<feature type="domain" description="AB hydrolase-1" evidence="2">
    <location>
        <begin position="86"/>
        <end position="321"/>
    </location>
</feature>
<sequence>MARQHDLVACVASPKALLLLILSRIGLLLLVIFLLLVAVLAALAIATEIRARGIEARTPNIGERTDVGGYSLNALHVPAGPNADLPPIVFIHGASGNLQDQTGAFLEPLRGRAELLFVDRPGHGYSERGGPENDTPDGQANAIARLMEKKGIDRAIIVGHSFGGAITASFGVLHPDKVEGLVFLSAATHPWPGGVDWYYHLASAPVIGPIFCHTLALHAGMMRIDAATEHVFAPNTRPVDYVEKTGPQLVLRPSAFRSNAKDVAGLHAYVTDFAPRYREIAKPTVVITGDADTIVLEEIHSKGLARDIEGSELVWIKGLGHKPDYIVTDIVIAALEKIAGKERDLQSMARAVEPRLAATSVDPGGSAPSLQAGQ</sequence>
<dbReference type="Gene3D" id="3.40.50.1820">
    <property type="entry name" value="alpha/beta hydrolase"/>
    <property type="match status" value="1"/>
</dbReference>